<evidence type="ECO:0000313" key="2">
    <source>
        <dbReference type="Proteomes" id="UP000693970"/>
    </source>
</evidence>
<reference evidence="1" key="1">
    <citation type="journal article" date="2021" name="Sci. Rep.">
        <title>Diploid genomic architecture of Nitzschia inconspicua, an elite biomass production diatom.</title>
        <authorList>
            <person name="Oliver A."/>
            <person name="Podell S."/>
            <person name="Pinowska A."/>
            <person name="Traller J.C."/>
            <person name="Smith S.R."/>
            <person name="McClure R."/>
            <person name="Beliaev A."/>
            <person name="Bohutskyi P."/>
            <person name="Hill E.A."/>
            <person name="Rabines A."/>
            <person name="Zheng H."/>
            <person name="Allen L.Z."/>
            <person name="Kuo A."/>
            <person name="Grigoriev I.V."/>
            <person name="Allen A.E."/>
            <person name="Hazlebeck D."/>
            <person name="Allen E.E."/>
        </authorList>
    </citation>
    <scope>NUCLEOTIDE SEQUENCE</scope>
    <source>
        <strain evidence="1">Hildebrandi</strain>
    </source>
</reference>
<gene>
    <name evidence="1" type="ORF">IV203_038270</name>
</gene>
<dbReference type="Proteomes" id="UP000693970">
    <property type="component" value="Unassembled WGS sequence"/>
</dbReference>
<sequence length="110" mass="12564">MEGNPVHCFGADCKEYLELITANQWRSTIWVDDPTLPPRFGIVTTNMSESASSMFGEARNESWLEYSNAIVRTMMSRICSLQEKNCGRRVLWTRLQEFLNVDGKVVLASK</sequence>
<name>A0A9K3PYW8_9STRA</name>
<accession>A0A9K3PYW8</accession>
<dbReference type="OrthoDB" id="687700at2759"/>
<dbReference type="AlphaFoldDB" id="A0A9K3PYW8"/>
<dbReference type="EMBL" id="JAGRRH010000009">
    <property type="protein sequence ID" value="KAG7365067.1"/>
    <property type="molecule type" value="Genomic_DNA"/>
</dbReference>
<proteinExistence type="predicted"/>
<keyword evidence="2" id="KW-1185">Reference proteome</keyword>
<comment type="caution">
    <text evidence="1">The sequence shown here is derived from an EMBL/GenBank/DDBJ whole genome shotgun (WGS) entry which is preliminary data.</text>
</comment>
<protein>
    <submittedName>
        <fullName evidence="1">Uncharacterized protein</fullName>
    </submittedName>
</protein>
<evidence type="ECO:0000313" key="1">
    <source>
        <dbReference type="EMBL" id="KAG7365067.1"/>
    </source>
</evidence>
<reference evidence="1" key="2">
    <citation type="submission" date="2021-04" db="EMBL/GenBank/DDBJ databases">
        <authorList>
            <person name="Podell S."/>
        </authorList>
    </citation>
    <scope>NUCLEOTIDE SEQUENCE</scope>
    <source>
        <strain evidence="1">Hildebrandi</strain>
    </source>
</reference>
<organism evidence="1 2">
    <name type="scientific">Nitzschia inconspicua</name>
    <dbReference type="NCBI Taxonomy" id="303405"/>
    <lineage>
        <taxon>Eukaryota</taxon>
        <taxon>Sar</taxon>
        <taxon>Stramenopiles</taxon>
        <taxon>Ochrophyta</taxon>
        <taxon>Bacillariophyta</taxon>
        <taxon>Bacillariophyceae</taxon>
        <taxon>Bacillariophycidae</taxon>
        <taxon>Bacillariales</taxon>
        <taxon>Bacillariaceae</taxon>
        <taxon>Nitzschia</taxon>
    </lineage>
</organism>